<dbReference type="GO" id="GO:0050684">
    <property type="term" value="P:regulation of mRNA processing"/>
    <property type="evidence" value="ECO:0007669"/>
    <property type="project" value="TreeGrafter"/>
</dbReference>
<dbReference type="InterPro" id="IPR051334">
    <property type="entry name" value="SRPK"/>
</dbReference>
<dbReference type="GO" id="GO:0000245">
    <property type="term" value="P:spliceosomal complex assembly"/>
    <property type="evidence" value="ECO:0007669"/>
    <property type="project" value="TreeGrafter"/>
</dbReference>
<evidence type="ECO:0000313" key="12">
    <source>
        <dbReference type="Proteomes" id="UP000434172"/>
    </source>
</evidence>
<gene>
    <name evidence="11" type="ORF">GQ607_002083</name>
</gene>
<dbReference type="Pfam" id="PF00069">
    <property type="entry name" value="Pkinase"/>
    <property type="match status" value="2"/>
</dbReference>
<evidence type="ECO:0000256" key="3">
    <source>
        <dbReference type="ARBA" id="ARBA00022679"/>
    </source>
</evidence>
<proteinExistence type="predicted"/>
<dbReference type="SUPFAM" id="SSF56112">
    <property type="entry name" value="Protein kinase-like (PK-like)"/>
    <property type="match status" value="1"/>
</dbReference>
<comment type="catalytic activity">
    <reaction evidence="8">
        <text>L-seryl-[protein] + ATP = O-phospho-L-seryl-[protein] + ADP + H(+)</text>
        <dbReference type="Rhea" id="RHEA:17989"/>
        <dbReference type="Rhea" id="RHEA-COMP:9863"/>
        <dbReference type="Rhea" id="RHEA-COMP:11604"/>
        <dbReference type="ChEBI" id="CHEBI:15378"/>
        <dbReference type="ChEBI" id="CHEBI:29999"/>
        <dbReference type="ChEBI" id="CHEBI:30616"/>
        <dbReference type="ChEBI" id="CHEBI:83421"/>
        <dbReference type="ChEBI" id="CHEBI:456216"/>
        <dbReference type="EC" id="2.7.11.1"/>
    </reaction>
</comment>
<dbReference type="InterPro" id="IPR011009">
    <property type="entry name" value="Kinase-like_dom_sf"/>
</dbReference>
<evidence type="ECO:0000256" key="9">
    <source>
        <dbReference type="SAM" id="MobiDB-lite"/>
    </source>
</evidence>
<dbReference type="GO" id="GO:0005737">
    <property type="term" value="C:cytoplasm"/>
    <property type="evidence" value="ECO:0007669"/>
    <property type="project" value="TreeGrafter"/>
</dbReference>
<evidence type="ECO:0000256" key="5">
    <source>
        <dbReference type="ARBA" id="ARBA00022777"/>
    </source>
</evidence>
<accession>A0A8H3WPJ1</accession>
<dbReference type="PROSITE" id="PS50011">
    <property type="entry name" value="PROTEIN_KINASE_DOM"/>
    <property type="match status" value="1"/>
</dbReference>
<keyword evidence="2" id="KW-0723">Serine/threonine-protein kinase</keyword>
<dbReference type="GO" id="GO:0005524">
    <property type="term" value="F:ATP binding"/>
    <property type="evidence" value="ECO:0007669"/>
    <property type="project" value="UniProtKB-KW"/>
</dbReference>
<sequence length="456" mass="50791">MSLTPATPSTKQPTRESECRFKELGTPCEWAESYCPGGLHPVHLGDVFNGRYQVLRKLGNGPLSTVWLAHDLSDERYVALKIEAANRQKSSELLIQTQLAARISENPRSDCIVRLLNSFYHQGPNGNHRCTVLEPMGPSLSTVLNAPFEIYDPSNPPLRRFAKDKIKRILRQMLLGLSFLHDNGIVHGDLHSGNILFALQDLSLVERVALEQTTENSRIDQLHRIDGKRDQWAPTYLAVAEHLSQHVLSGEAEAVKLSDLGGAFHSDDPPQSVIAPLCLRAPEVILNEPIGNGIDIWSFGCLAYELIAGTVLFQLDEGLKDEYLIQLTDVIGPLPGNLLAKWPDAAKYYGPKGERLDSRPRDFDEDSTEDEYSCQDSSGGEFDDDPGTHKIELDGSEHDLPRVHDSLERLIKAHKNADIDEQEEEAIVAFLRCIFQYDPALRPSAAKLLGHPWMSA</sequence>
<reference evidence="11 12" key="1">
    <citation type="submission" date="2019-12" db="EMBL/GenBank/DDBJ databases">
        <title>A genome sequence resource for the geographically widespread anthracnose pathogen Colletotrichum asianum.</title>
        <authorList>
            <person name="Meng Y."/>
        </authorList>
    </citation>
    <scope>NUCLEOTIDE SEQUENCE [LARGE SCALE GENOMIC DNA]</scope>
    <source>
        <strain evidence="11 12">ICMP 18580</strain>
    </source>
</reference>
<dbReference type="Gene3D" id="1.10.510.10">
    <property type="entry name" value="Transferase(Phosphotransferase) domain 1"/>
    <property type="match status" value="1"/>
</dbReference>
<dbReference type="AlphaFoldDB" id="A0A8H3WPJ1"/>
<feature type="compositionally biased region" description="Basic and acidic residues" evidence="9">
    <location>
        <begin position="352"/>
        <end position="362"/>
    </location>
</feature>
<keyword evidence="4" id="KW-0547">Nucleotide-binding</keyword>
<feature type="domain" description="Protein kinase" evidence="10">
    <location>
        <begin position="52"/>
        <end position="454"/>
    </location>
</feature>
<evidence type="ECO:0000256" key="6">
    <source>
        <dbReference type="ARBA" id="ARBA00022840"/>
    </source>
</evidence>
<comment type="catalytic activity">
    <reaction evidence="7">
        <text>L-threonyl-[protein] + ATP = O-phospho-L-threonyl-[protein] + ADP + H(+)</text>
        <dbReference type="Rhea" id="RHEA:46608"/>
        <dbReference type="Rhea" id="RHEA-COMP:11060"/>
        <dbReference type="Rhea" id="RHEA-COMP:11605"/>
        <dbReference type="ChEBI" id="CHEBI:15378"/>
        <dbReference type="ChEBI" id="CHEBI:30013"/>
        <dbReference type="ChEBI" id="CHEBI:30616"/>
        <dbReference type="ChEBI" id="CHEBI:61977"/>
        <dbReference type="ChEBI" id="CHEBI:456216"/>
        <dbReference type="EC" id="2.7.11.1"/>
    </reaction>
</comment>
<keyword evidence="3" id="KW-0808">Transferase</keyword>
<evidence type="ECO:0000256" key="1">
    <source>
        <dbReference type="ARBA" id="ARBA00012513"/>
    </source>
</evidence>
<evidence type="ECO:0000313" key="11">
    <source>
        <dbReference type="EMBL" id="KAF0330679.1"/>
    </source>
</evidence>
<dbReference type="PANTHER" id="PTHR47634">
    <property type="entry name" value="PROTEIN KINASE DOMAIN-CONTAINING PROTEIN-RELATED"/>
    <property type="match status" value="1"/>
</dbReference>
<dbReference type="InterPro" id="IPR000719">
    <property type="entry name" value="Prot_kinase_dom"/>
</dbReference>
<evidence type="ECO:0000256" key="4">
    <source>
        <dbReference type="ARBA" id="ARBA00022741"/>
    </source>
</evidence>
<dbReference type="EC" id="2.7.11.1" evidence="1"/>
<organism evidence="11 12">
    <name type="scientific">Colletotrichum asianum</name>
    <dbReference type="NCBI Taxonomy" id="702518"/>
    <lineage>
        <taxon>Eukaryota</taxon>
        <taxon>Fungi</taxon>
        <taxon>Dikarya</taxon>
        <taxon>Ascomycota</taxon>
        <taxon>Pezizomycotina</taxon>
        <taxon>Sordariomycetes</taxon>
        <taxon>Hypocreomycetidae</taxon>
        <taxon>Glomerellales</taxon>
        <taxon>Glomerellaceae</taxon>
        <taxon>Colletotrichum</taxon>
        <taxon>Colletotrichum gloeosporioides species complex</taxon>
    </lineage>
</organism>
<dbReference type="PANTHER" id="PTHR47634:SF9">
    <property type="entry name" value="PROTEIN KINASE DOMAIN-CONTAINING PROTEIN-RELATED"/>
    <property type="match status" value="1"/>
</dbReference>
<keyword evidence="12" id="KW-1185">Reference proteome</keyword>
<dbReference type="Proteomes" id="UP000434172">
    <property type="component" value="Unassembled WGS sequence"/>
</dbReference>
<evidence type="ECO:0000259" key="10">
    <source>
        <dbReference type="PROSITE" id="PS50011"/>
    </source>
</evidence>
<protein>
    <recommendedName>
        <fullName evidence="1">non-specific serine/threonine protein kinase</fullName>
        <ecNumber evidence="1">2.7.11.1</ecNumber>
    </recommendedName>
</protein>
<dbReference type="GO" id="GO:0004674">
    <property type="term" value="F:protein serine/threonine kinase activity"/>
    <property type="evidence" value="ECO:0007669"/>
    <property type="project" value="UniProtKB-KW"/>
</dbReference>
<feature type="region of interest" description="Disordered" evidence="9">
    <location>
        <begin position="351"/>
        <end position="388"/>
    </location>
</feature>
<evidence type="ECO:0000256" key="2">
    <source>
        <dbReference type="ARBA" id="ARBA00022527"/>
    </source>
</evidence>
<comment type="caution">
    <text evidence="11">The sequence shown here is derived from an EMBL/GenBank/DDBJ whole genome shotgun (WGS) entry which is preliminary data.</text>
</comment>
<keyword evidence="6" id="KW-0067">ATP-binding</keyword>
<dbReference type="OrthoDB" id="5979581at2759"/>
<evidence type="ECO:0000256" key="7">
    <source>
        <dbReference type="ARBA" id="ARBA00047899"/>
    </source>
</evidence>
<keyword evidence="5 11" id="KW-0418">Kinase</keyword>
<dbReference type="GO" id="GO:0005634">
    <property type="term" value="C:nucleus"/>
    <property type="evidence" value="ECO:0007669"/>
    <property type="project" value="TreeGrafter"/>
</dbReference>
<dbReference type="SMART" id="SM00220">
    <property type="entry name" value="S_TKc"/>
    <property type="match status" value="1"/>
</dbReference>
<dbReference type="EMBL" id="WOWK01000006">
    <property type="protein sequence ID" value="KAF0330679.1"/>
    <property type="molecule type" value="Genomic_DNA"/>
</dbReference>
<dbReference type="Gene3D" id="3.30.200.20">
    <property type="entry name" value="Phosphorylase Kinase, domain 1"/>
    <property type="match status" value="1"/>
</dbReference>
<evidence type="ECO:0000256" key="8">
    <source>
        <dbReference type="ARBA" id="ARBA00048679"/>
    </source>
</evidence>
<name>A0A8H3WPJ1_9PEZI</name>
<feature type="compositionally biased region" description="Acidic residues" evidence="9">
    <location>
        <begin position="363"/>
        <end position="373"/>
    </location>
</feature>